<dbReference type="OrthoDB" id="245989at2759"/>
<evidence type="ECO:0000256" key="4">
    <source>
        <dbReference type="ARBA" id="ARBA00022741"/>
    </source>
</evidence>
<dbReference type="GO" id="GO:0016887">
    <property type="term" value="F:ATP hydrolysis activity"/>
    <property type="evidence" value="ECO:0007669"/>
    <property type="project" value="InterPro"/>
</dbReference>
<evidence type="ECO:0000256" key="5">
    <source>
        <dbReference type="ARBA" id="ARBA00022840"/>
    </source>
</evidence>
<dbReference type="FunFam" id="3.40.50.300:FF:000054">
    <property type="entry name" value="ABC multidrug transporter atrF"/>
    <property type="match status" value="1"/>
</dbReference>
<evidence type="ECO:0000256" key="8">
    <source>
        <dbReference type="SAM" id="MobiDB-lite"/>
    </source>
</evidence>
<dbReference type="InterPro" id="IPR034003">
    <property type="entry name" value="ABCG_PDR_2"/>
</dbReference>
<dbReference type="CDD" id="cd03233">
    <property type="entry name" value="ABCG_PDR_domain1"/>
    <property type="match status" value="1"/>
</dbReference>
<dbReference type="STRING" id="436010.A0A166RIR9"/>
<dbReference type="InterPro" id="IPR013525">
    <property type="entry name" value="ABC2_TM"/>
</dbReference>
<dbReference type="GO" id="GO:0005524">
    <property type="term" value="F:ATP binding"/>
    <property type="evidence" value="ECO:0007669"/>
    <property type="project" value="UniProtKB-KW"/>
</dbReference>
<feature type="domain" description="ABC transporter" evidence="10">
    <location>
        <begin position="203"/>
        <end position="468"/>
    </location>
</feature>
<feature type="region of interest" description="Disordered" evidence="8">
    <location>
        <begin position="869"/>
        <end position="917"/>
    </location>
</feature>
<dbReference type="Pfam" id="PF01061">
    <property type="entry name" value="ABC2_membrane"/>
    <property type="match status" value="2"/>
</dbReference>
<feature type="transmembrane region" description="Helical" evidence="9">
    <location>
        <begin position="1397"/>
        <end position="1416"/>
    </location>
</feature>
<proteinExistence type="predicted"/>
<feature type="compositionally biased region" description="Basic and acidic residues" evidence="8">
    <location>
        <begin position="897"/>
        <end position="917"/>
    </location>
</feature>
<evidence type="ECO:0000256" key="9">
    <source>
        <dbReference type="SAM" id="Phobius"/>
    </source>
</evidence>
<evidence type="ECO:0000256" key="6">
    <source>
        <dbReference type="ARBA" id="ARBA00022989"/>
    </source>
</evidence>
<feature type="compositionally biased region" description="Basic and acidic residues" evidence="8">
    <location>
        <begin position="869"/>
        <end position="887"/>
    </location>
</feature>
<keyword evidence="4" id="KW-0547">Nucleotide-binding</keyword>
<feature type="transmembrane region" description="Helical" evidence="9">
    <location>
        <begin position="1253"/>
        <end position="1276"/>
    </location>
</feature>
<dbReference type="GO" id="GO:0016020">
    <property type="term" value="C:membrane"/>
    <property type="evidence" value="ECO:0007669"/>
    <property type="project" value="UniProtKB-SubCell"/>
</dbReference>
<feature type="transmembrane region" description="Helical" evidence="9">
    <location>
        <begin position="1288"/>
        <end position="1315"/>
    </location>
</feature>
<evidence type="ECO:0000313" key="11">
    <source>
        <dbReference type="EMBL" id="KZP28315.1"/>
    </source>
</evidence>
<evidence type="ECO:0000256" key="2">
    <source>
        <dbReference type="ARBA" id="ARBA00022448"/>
    </source>
</evidence>
<feature type="region of interest" description="Disordered" evidence="8">
    <location>
        <begin position="523"/>
        <end position="544"/>
    </location>
</feature>
<dbReference type="Pfam" id="PF00005">
    <property type="entry name" value="ABC_tran"/>
    <property type="match status" value="2"/>
</dbReference>
<evidence type="ECO:0000259" key="10">
    <source>
        <dbReference type="PROSITE" id="PS50893"/>
    </source>
</evidence>
<feature type="transmembrane region" description="Helical" evidence="9">
    <location>
        <begin position="1327"/>
        <end position="1351"/>
    </location>
</feature>
<dbReference type="EMBL" id="KV417504">
    <property type="protein sequence ID" value="KZP28315.1"/>
    <property type="molecule type" value="Genomic_DNA"/>
</dbReference>
<evidence type="ECO:0000313" key="12">
    <source>
        <dbReference type="Proteomes" id="UP000076532"/>
    </source>
</evidence>
<dbReference type="InterPro" id="IPR027417">
    <property type="entry name" value="P-loop_NTPase"/>
</dbReference>
<dbReference type="InterPro" id="IPR017871">
    <property type="entry name" value="ABC_transporter-like_CS"/>
</dbReference>
<keyword evidence="6 9" id="KW-1133">Transmembrane helix</keyword>
<keyword evidence="3 9" id="KW-0812">Transmembrane</keyword>
<dbReference type="InterPro" id="IPR034001">
    <property type="entry name" value="ABCG_PDR_1"/>
</dbReference>
<dbReference type="Proteomes" id="UP000076532">
    <property type="component" value="Unassembled WGS sequence"/>
</dbReference>
<dbReference type="Pfam" id="PF06422">
    <property type="entry name" value="PDR_CDR"/>
    <property type="match status" value="1"/>
</dbReference>
<dbReference type="Pfam" id="PF14510">
    <property type="entry name" value="ABC_trans_N"/>
    <property type="match status" value="1"/>
</dbReference>
<feature type="transmembrane region" description="Helical" evidence="9">
    <location>
        <begin position="1363"/>
        <end position="1385"/>
    </location>
</feature>
<dbReference type="SUPFAM" id="SSF52540">
    <property type="entry name" value="P-loop containing nucleoside triphosphate hydrolases"/>
    <property type="match status" value="2"/>
</dbReference>
<evidence type="ECO:0000256" key="1">
    <source>
        <dbReference type="ARBA" id="ARBA00004141"/>
    </source>
</evidence>
<dbReference type="InterPro" id="IPR010929">
    <property type="entry name" value="PDR_CDR_ABC"/>
</dbReference>
<feature type="domain" description="ABC transporter" evidence="10">
    <location>
        <begin position="922"/>
        <end position="1161"/>
    </location>
</feature>
<keyword evidence="12" id="KW-1185">Reference proteome</keyword>
<feature type="transmembrane region" description="Helical" evidence="9">
    <location>
        <begin position="825"/>
        <end position="846"/>
    </location>
</feature>
<feature type="transmembrane region" description="Helical" evidence="9">
    <location>
        <begin position="1520"/>
        <end position="1541"/>
    </location>
</feature>
<feature type="compositionally biased region" description="Low complexity" evidence="8">
    <location>
        <begin position="65"/>
        <end position="78"/>
    </location>
</feature>
<dbReference type="Gene3D" id="3.40.50.300">
    <property type="entry name" value="P-loop containing nucleotide triphosphate hydrolases"/>
    <property type="match status" value="2"/>
</dbReference>
<feature type="compositionally biased region" description="Basic and acidic residues" evidence="8">
    <location>
        <begin position="523"/>
        <end position="533"/>
    </location>
</feature>
<keyword evidence="5" id="KW-0067">ATP-binding</keyword>
<evidence type="ECO:0000256" key="3">
    <source>
        <dbReference type="ARBA" id="ARBA00022692"/>
    </source>
</evidence>
<name>A0A166RIR9_9AGAM</name>
<keyword evidence="2" id="KW-0813">Transport</keyword>
<accession>A0A166RIR9</accession>
<feature type="transmembrane region" description="Helical" evidence="9">
    <location>
        <begin position="719"/>
        <end position="738"/>
    </location>
</feature>
<feature type="transmembrane region" description="Helical" evidence="9">
    <location>
        <begin position="1428"/>
        <end position="1447"/>
    </location>
</feature>
<dbReference type="InterPro" id="IPR029481">
    <property type="entry name" value="ABC_trans_N"/>
</dbReference>
<dbReference type="InterPro" id="IPR003593">
    <property type="entry name" value="AAA+_ATPase"/>
</dbReference>
<keyword evidence="7 9" id="KW-0472">Membrane</keyword>
<feature type="transmembrane region" description="Helical" evidence="9">
    <location>
        <begin position="685"/>
        <end position="707"/>
    </location>
</feature>
<feature type="transmembrane region" description="Helical" evidence="9">
    <location>
        <begin position="653"/>
        <end position="679"/>
    </location>
</feature>
<dbReference type="PROSITE" id="PS50893">
    <property type="entry name" value="ABC_TRANSPORTER_2"/>
    <property type="match status" value="2"/>
</dbReference>
<organism evidence="11 12">
    <name type="scientific">Athelia psychrophila</name>
    <dbReference type="NCBI Taxonomy" id="1759441"/>
    <lineage>
        <taxon>Eukaryota</taxon>
        <taxon>Fungi</taxon>
        <taxon>Dikarya</taxon>
        <taxon>Basidiomycota</taxon>
        <taxon>Agaricomycotina</taxon>
        <taxon>Agaricomycetes</taxon>
        <taxon>Agaricomycetidae</taxon>
        <taxon>Atheliales</taxon>
        <taxon>Atheliaceae</taxon>
        <taxon>Athelia</taxon>
    </lineage>
</organism>
<protein>
    <recommendedName>
        <fullName evidence="10">ABC transporter domain-containing protein</fullName>
    </recommendedName>
</protein>
<dbReference type="PANTHER" id="PTHR19241">
    <property type="entry name" value="ATP-BINDING CASSETTE TRANSPORTER"/>
    <property type="match status" value="1"/>
</dbReference>
<dbReference type="GO" id="GO:0140359">
    <property type="term" value="F:ABC-type transporter activity"/>
    <property type="evidence" value="ECO:0007669"/>
    <property type="project" value="InterPro"/>
</dbReference>
<reference evidence="11 12" key="1">
    <citation type="journal article" date="2016" name="Mol. Biol. Evol.">
        <title>Comparative Genomics of Early-Diverging Mushroom-Forming Fungi Provides Insights into the Origins of Lignocellulose Decay Capabilities.</title>
        <authorList>
            <person name="Nagy L.G."/>
            <person name="Riley R."/>
            <person name="Tritt A."/>
            <person name="Adam C."/>
            <person name="Daum C."/>
            <person name="Floudas D."/>
            <person name="Sun H."/>
            <person name="Yadav J.S."/>
            <person name="Pangilinan J."/>
            <person name="Larsson K.H."/>
            <person name="Matsuura K."/>
            <person name="Barry K."/>
            <person name="Labutti K."/>
            <person name="Kuo R."/>
            <person name="Ohm R.A."/>
            <person name="Bhattacharya S.S."/>
            <person name="Shirouzu T."/>
            <person name="Yoshinaga Y."/>
            <person name="Martin F.M."/>
            <person name="Grigoriev I.V."/>
            <person name="Hibbett D.S."/>
        </authorList>
    </citation>
    <scope>NUCLEOTIDE SEQUENCE [LARGE SCALE GENOMIC DNA]</scope>
    <source>
        <strain evidence="11 12">CBS 109695</strain>
    </source>
</reference>
<dbReference type="CDD" id="cd03232">
    <property type="entry name" value="ABCG_PDR_domain2"/>
    <property type="match status" value="1"/>
</dbReference>
<feature type="compositionally biased region" description="Basic and acidic residues" evidence="8">
    <location>
        <begin position="52"/>
        <end position="62"/>
    </location>
</feature>
<gene>
    <name evidence="11" type="ORF">FIBSPDRAFT_780050</name>
</gene>
<dbReference type="PROSITE" id="PS00211">
    <property type="entry name" value="ABC_TRANSPORTER_1"/>
    <property type="match status" value="1"/>
</dbReference>
<comment type="subcellular location">
    <subcellularLocation>
        <location evidence="1">Membrane</location>
        <topology evidence="1">Multi-pass membrane protein</topology>
    </subcellularLocation>
</comment>
<dbReference type="InterPro" id="IPR003439">
    <property type="entry name" value="ABC_transporter-like_ATP-bd"/>
</dbReference>
<sequence length="1563" mass="170501">MATHEHNLGSAEPTPAPTPPPLGDLARPAGAESGTWGEQLGPGGVSVSRGLHKFEQLARETSKMSAAANASANANTNTGGRGGGETKTDEEAVIETPRGRGTDDGEGEEGAYGEKGTYGEIDTGEHPESAEQALRDIEAHDGDGEGFDLRAWIENRAAAEDKQGIIRKKVGLAWRDLRVLAPASAETIFIKTLPRAILGTFGVDLFHILAGLLPRKRPTGEAGSGTKDIISAQSGVLRPGEMLLVLGRPGSGCSTFLQAVTSSLPSSLTISPHTQISYGGLPPSEIERKLRGEVVYSGEDDLHYAHLTVGQTLRFALRNKVPRGRRRLNGETREQFIEIAVDVLLNMFGIGHVKDTIVGDSYVRGVSGGERKRVSIAEALITRASLVAWDNSTRGLDASTALDYARSLRLLTTLQRTSATIATLYQVSETIYAQFDRVLVMDAGRCVFYGAVGEARAYFEGLGYWAAERQTTADFLTGLTDPHEVQFRPGFEASAPRTPAAREAAWRASPLYATLQEEHATYDAERGEGRAGDEASSVRAEKNKGVRSGSNYTVPFLAQVRACAVRQLQVKWGQREDIYVKLFTIVSISLLISSLFHGEATSTAGAYSRGGIMLFAGLFNGWLQLSEAIEAVAGRIVIQKHKTFGFHRPSAVVVARALTDIPLLVVQCFLSSVVIYWIAGLRRDAGAFFVFYLYTFLSAYNLTALYRMLSAFSPGFNEAIRFSVLALNVIVVFIGYVIHRPQMNWMKFLSYINGISYVFEGFMVNEFTYSIPCAPGQIVPFNTAVDATYQTCAFQGNVPGSLAVPGAAYLQTAFGYSHSHLWRNVGVVIAFTALYLVPTVIASELLPFAGGMGEFMVFARTKNAKRAAREAKAKASKERDDPERDAQGAELELVASRSDRTARSESGDERKGGRDLDGKPVFTWTDVRYAVPGRDLLNGIDGYVKPGEMTSLMGISGAGKTTLLTTLAQRQTTGVVGGAMLVDGKPLNGGFQKGTGFVQQQDNHLPTQTVREAVEFSALLRQPREVSTEQKMADVERIITLLELDDLQDAVIGFPGVGLGVERRKRVTIAVELAAKPDVLLFLDEPTSGLDSAGAASIIRLLRKLADDGQAILCTIHQPSALLFESFDNLLLIGMGGKTAYFGKIGEKAGRDSNVVRTYFEQNGAALCPPNANVAEYILELTAQDRYGNWGQRWSSSINAARLRQEINELNAERSKRPAVSDPRAEREFSASLSTQIKLTTKRLFLDLWRDAAYPYGVLFSNIIVGLILGLAFQHLGNGVADLQNRVFTAFIVMLNFPAVVNAILAKFFMVRGLFESREGPSKTFSWIALITSFILTSLPIGVVSSVLYFLPSFFISNYARSTSVAGFVFLMILLFNWFAILFSFALASAAPTPTTAANILPFVLGIISIVNGIIVPHAQMTNPWRDFVYWVNPVTYYVGAFLGSTLHGLKVECKTIDLAIFNPPSGQTCVEYAGDWVASSGGYLANPNATSDCGFCQYSNGDQYLEGLDIRYADRWRDFGIFLAFVFFNAFLAYSLFYFFRVRQVSVWSSIRSKFRRAPKTN</sequence>
<evidence type="ECO:0000256" key="7">
    <source>
        <dbReference type="ARBA" id="ARBA00023136"/>
    </source>
</evidence>
<feature type="region of interest" description="Disordered" evidence="8">
    <location>
        <begin position="1"/>
        <end position="130"/>
    </location>
</feature>
<dbReference type="SMART" id="SM00382">
    <property type="entry name" value="AAA"/>
    <property type="match status" value="2"/>
</dbReference>